<proteinExistence type="predicted"/>
<protein>
    <submittedName>
        <fullName evidence="1">Uncharacterized protein</fullName>
    </submittedName>
</protein>
<feature type="non-terminal residue" evidence="1">
    <location>
        <position position="1"/>
    </location>
</feature>
<dbReference type="EMBL" id="BMAW01050617">
    <property type="protein sequence ID" value="GFS76259.1"/>
    <property type="molecule type" value="Genomic_DNA"/>
</dbReference>
<comment type="caution">
    <text evidence="1">The sequence shown here is derived from an EMBL/GenBank/DDBJ whole genome shotgun (WGS) entry which is preliminary data.</text>
</comment>
<evidence type="ECO:0000313" key="1">
    <source>
        <dbReference type="EMBL" id="GFS76259.1"/>
    </source>
</evidence>
<organism evidence="1 2">
    <name type="scientific">Nephila pilipes</name>
    <name type="common">Giant wood spider</name>
    <name type="synonym">Nephila maculata</name>
    <dbReference type="NCBI Taxonomy" id="299642"/>
    <lineage>
        <taxon>Eukaryota</taxon>
        <taxon>Metazoa</taxon>
        <taxon>Ecdysozoa</taxon>
        <taxon>Arthropoda</taxon>
        <taxon>Chelicerata</taxon>
        <taxon>Arachnida</taxon>
        <taxon>Araneae</taxon>
        <taxon>Araneomorphae</taxon>
        <taxon>Entelegynae</taxon>
        <taxon>Araneoidea</taxon>
        <taxon>Nephilidae</taxon>
        <taxon>Nephila</taxon>
    </lineage>
</organism>
<dbReference type="AlphaFoldDB" id="A0A8X6T4I8"/>
<dbReference type="OrthoDB" id="6436447at2759"/>
<reference evidence="1" key="1">
    <citation type="submission" date="2020-08" db="EMBL/GenBank/DDBJ databases">
        <title>Multicomponent nature underlies the extraordinary mechanical properties of spider dragline silk.</title>
        <authorList>
            <person name="Kono N."/>
            <person name="Nakamura H."/>
            <person name="Mori M."/>
            <person name="Yoshida Y."/>
            <person name="Ohtoshi R."/>
            <person name="Malay A.D."/>
            <person name="Moran D.A.P."/>
            <person name="Tomita M."/>
            <person name="Numata K."/>
            <person name="Arakawa K."/>
        </authorList>
    </citation>
    <scope>NUCLEOTIDE SEQUENCE</scope>
</reference>
<keyword evidence="2" id="KW-1185">Reference proteome</keyword>
<evidence type="ECO:0000313" key="2">
    <source>
        <dbReference type="Proteomes" id="UP000887013"/>
    </source>
</evidence>
<dbReference type="Proteomes" id="UP000887013">
    <property type="component" value="Unassembled WGS sequence"/>
</dbReference>
<gene>
    <name evidence="1" type="ORF">NPIL_521441</name>
</gene>
<sequence length="55" mass="6377">FFSSICALTSHVPAEQKEEFMDDLFQELLKQICRNSDGLPQHWGNMLELVVKKPK</sequence>
<accession>A0A8X6T4I8</accession>
<name>A0A8X6T4I8_NEPPI</name>